<comment type="caution">
    <text evidence="6">The sequence shown here is derived from an EMBL/GenBank/DDBJ whole genome shotgun (WGS) entry which is preliminary data.</text>
</comment>
<keyword evidence="2 5" id="KW-0812">Transmembrane</keyword>
<evidence type="ECO:0000256" key="1">
    <source>
        <dbReference type="ARBA" id="ARBA00004141"/>
    </source>
</evidence>
<dbReference type="EMBL" id="DMVW01000053">
    <property type="protein sequence ID" value="HAR51330.1"/>
    <property type="molecule type" value="Genomic_DNA"/>
</dbReference>
<protein>
    <submittedName>
        <fullName evidence="6">Sugar ABC transporter permease</fullName>
    </submittedName>
</protein>
<comment type="subcellular location">
    <subcellularLocation>
        <location evidence="1">Membrane</location>
        <topology evidence="1">Multi-pass membrane protein</topology>
    </subcellularLocation>
</comment>
<dbReference type="AlphaFoldDB" id="A0A348W9W8"/>
<accession>A0A348W9W8</accession>
<dbReference type="Proteomes" id="UP000264719">
    <property type="component" value="Unassembled WGS sequence"/>
</dbReference>
<evidence type="ECO:0000313" key="6">
    <source>
        <dbReference type="EMBL" id="HAR51330.1"/>
    </source>
</evidence>
<reference evidence="6 7" key="1">
    <citation type="journal article" date="2018" name="Nat. Biotechnol.">
        <title>A standardized bacterial taxonomy based on genome phylogeny substantially revises the tree of life.</title>
        <authorList>
            <person name="Parks D.H."/>
            <person name="Chuvochina M."/>
            <person name="Waite D.W."/>
            <person name="Rinke C."/>
            <person name="Skarshewski A."/>
            <person name="Chaumeil P.A."/>
            <person name="Hugenholtz P."/>
        </authorList>
    </citation>
    <scope>NUCLEOTIDE SEQUENCE [LARGE SCALE GENOMIC DNA]</scope>
    <source>
        <strain evidence="6">UBA9169</strain>
    </source>
</reference>
<evidence type="ECO:0000313" key="7">
    <source>
        <dbReference type="Proteomes" id="UP000264719"/>
    </source>
</evidence>
<keyword evidence="3 5" id="KW-1133">Transmembrane helix</keyword>
<name>A0A348W9W8_9RHOB</name>
<gene>
    <name evidence="6" type="ORF">DCS45_05555</name>
</gene>
<sequence length="63" mass="7373">MTRDWWKHLILILGVIIVIAPFYMMVSYSFKSPGEIDRGEGGFFGRQELMVDEHCVKLRDPSR</sequence>
<feature type="transmembrane region" description="Helical" evidence="5">
    <location>
        <begin position="6"/>
        <end position="26"/>
    </location>
</feature>
<proteinExistence type="predicted"/>
<keyword evidence="4 5" id="KW-0472">Membrane</keyword>
<evidence type="ECO:0000256" key="5">
    <source>
        <dbReference type="SAM" id="Phobius"/>
    </source>
</evidence>
<evidence type="ECO:0000256" key="2">
    <source>
        <dbReference type="ARBA" id="ARBA00022692"/>
    </source>
</evidence>
<dbReference type="InterPro" id="IPR035906">
    <property type="entry name" value="MetI-like_sf"/>
</dbReference>
<feature type="non-terminal residue" evidence="6">
    <location>
        <position position="63"/>
    </location>
</feature>
<dbReference type="GO" id="GO:0016020">
    <property type="term" value="C:membrane"/>
    <property type="evidence" value="ECO:0007669"/>
    <property type="project" value="UniProtKB-SubCell"/>
</dbReference>
<evidence type="ECO:0000256" key="4">
    <source>
        <dbReference type="ARBA" id="ARBA00023136"/>
    </source>
</evidence>
<organism evidence="6 7">
    <name type="scientific">Roseovarius nubinhibens</name>
    <dbReference type="NCBI Taxonomy" id="314263"/>
    <lineage>
        <taxon>Bacteria</taxon>
        <taxon>Pseudomonadati</taxon>
        <taxon>Pseudomonadota</taxon>
        <taxon>Alphaproteobacteria</taxon>
        <taxon>Rhodobacterales</taxon>
        <taxon>Roseobacteraceae</taxon>
        <taxon>Roseovarius</taxon>
    </lineage>
</organism>
<evidence type="ECO:0000256" key="3">
    <source>
        <dbReference type="ARBA" id="ARBA00022989"/>
    </source>
</evidence>
<dbReference type="SUPFAM" id="SSF161098">
    <property type="entry name" value="MetI-like"/>
    <property type="match status" value="1"/>
</dbReference>